<dbReference type="Gene3D" id="3.40.50.1240">
    <property type="entry name" value="Phosphoglycerate mutase-like"/>
    <property type="match status" value="1"/>
</dbReference>
<evidence type="ECO:0000313" key="1">
    <source>
        <dbReference type="EMBL" id="SGY97417.1"/>
    </source>
</evidence>
<dbReference type="GO" id="GO:0016791">
    <property type="term" value="F:phosphatase activity"/>
    <property type="evidence" value="ECO:0007669"/>
    <property type="project" value="TreeGrafter"/>
</dbReference>
<proteinExistence type="predicted"/>
<gene>
    <name evidence="1" type="ORF">NVI5450_1945</name>
</gene>
<dbReference type="GO" id="GO:0005737">
    <property type="term" value="C:cytoplasm"/>
    <property type="evidence" value="ECO:0007669"/>
    <property type="project" value="TreeGrafter"/>
</dbReference>
<protein>
    <submittedName>
        <fullName evidence="1">Uncharacterized protein</fullName>
    </submittedName>
</protein>
<dbReference type="EMBL" id="FPLD01000054">
    <property type="protein sequence ID" value="SGY97417.1"/>
    <property type="molecule type" value="Genomic_DNA"/>
</dbReference>
<dbReference type="RefSeq" id="WP_052678383.1">
    <property type="nucleotide sequence ID" value="NZ_CAWRBC010000162.1"/>
</dbReference>
<dbReference type="CDD" id="cd07067">
    <property type="entry name" value="HP_PGM_like"/>
    <property type="match status" value="1"/>
</dbReference>
<dbReference type="HOGENOM" id="CLU_033323_8_2_6"/>
<dbReference type="InterPro" id="IPR029033">
    <property type="entry name" value="His_PPase_superfam"/>
</dbReference>
<dbReference type="SUPFAM" id="SSF53254">
    <property type="entry name" value="Phosphoglycerate mutase-like"/>
    <property type="match status" value="1"/>
</dbReference>
<dbReference type="SMART" id="SM00855">
    <property type="entry name" value="PGAM"/>
    <property type="match status" value="1"/>
</dbReference>
<dbReference type="InterPro" id="IPR050275">
    <property type="entry name" value="PGM_Phosphatase"/>
</dbReference>
<organism evidence="1 2">
    <name type="scientific">Moritella viscosa</name>
    <dbReference type="NCBI Taxonomy" id="80854"/>
    <lineage>
        <taxon>Bacteria</taxon>
        <taxon>Pseudomonadati</taxon>
        <taxon>Pseudomonadota</taxon>
        <taxon>Gammaproteobacteria</taxon>
        <taxon>Alteromonadales</taxon>
        <taxon>Moritellaceae</taxon>
        <taxon>Moritella</taxon>
    </lineage>
</organism>
<dbReference type="AlphaFoldDB" id="A0A090IGZ9"/>
<dbReference type="OrthoDB" id="9783269at2"/>
<sequence length="213" mass="24374">MQTELYLVRHGEPQIRNALLGRTNPELSELGWQQMLDNCAGLTDIDVMISSPLLRCALFAKHIAAQQELPLHISADFVEFDFGDWDGRSYQALHNDFPQDMHHFFIDPANNTPPNGESLADFSQRVEVALLNVLQEYQGKRIALFVHSGVIRTLIAWCLKIDYLHGVQFQRIKIEYASISHISVFAHEGEHFPQLGYTNKVVVQKQQNCQKME</sequence>
<accession>A0A090IGZ9</accession>
<dbReference type="PANTHER" id="PTHR48100">
    <property type="entry name" value="BROAD-SPECIFICITY PHOSPHATASE YOR283W-RELATED"/>
    <property type="match status" value="1"/>
</dbReference>
<dbReference type="KEGG" id="mvs:MVIS_3622"/>
<evidence type="ECO:0000313" key="2">
    <source>
        <dbReference type="Proteomes" id="UP000183794"/>
    </source>
</evidence>
<dbReference type="PATRIC" id="fig|80854.5.peg.3833"/>
<dbReference type="InterPro" id="IPR013078">
    <property type="entry name" value="His_Pase_superF_clade-1"/>
</dbReference>
<reference evidence="1 2" key="1">
    <citation type="submission" date="2016-11" db="EMBL/GenBank/DDBJ databases">
        <authorList>
            <person name="Jaros S."/>
            <person name="Januszkiewicz K."/>
            <person name="Wedrychowicz H."/>
        </authorList>
    </citation>
    <scope>NUCLEOTIDE SEQUENCE [LARGE SCALE GENOMIC DNA]</scope>
    <source>
        <strain evidence="1">NVI 5450</strain>
    </source>
</reference>
<dbReference type="STRING" id="80854.MVIS_3622"/>
<dbReference type="PANTHER" id="PTHR48100:SF1">
    <property type="entry name" value="HISTIDINE PHOSPHATASE FAMILY PROTEIN-RELATED"/>
    <property type="match status" value="1"/>
</dbReference>
<dbReference type="Proteomes" id="UP000183794">
    <property type="component" value="Unassembled WGS sequence"/>
</dbReference>
<name>A0A090IGZ9_9GAMM</name>
<dbReference type="Pfam" id="PF00300">
    <property type="entry name" value="His_Phos_1"/>
    <property type="match status" value="1"/>
</dbReference>